<feature type="domain" description="Initiator Rep protein WH1" evidence="2">
    <location>
        <begin position="12"/>
        <end position="155"/>
    </location>
</feature>
<comment type="caution">
    <text evidence="3">The sequence shown here is derived from an EMBL/GenBank/DDBJ whole genome shotgun (WGS) entry which is preliminary data.</text>
</comment>
<dbReference type="Pfam" id="PF21205">
    <property type="entry name" value="Rep3_C"/>
    <property type="match status" value="1"/>
</dbReference>
<dbReference type="GO" id="GO:0003887">
    <property type="term" value="F:DNA-directed DNA polymerase activity"/>
    <property type="evidence" value="ECO:0007669"/>
    <property type="project" value="InterPro"/>
</dbReference>
<dbReference type="InterPro" id="IPR000525">
    <property type="entry name" value="Initiator_Rep_WH1"/>
</dbReference>
<evidence type="ECO:0000313" key="3">
    <source>
        <dbReference type="EMBL" id="NNU78591.1"/>
    </source>
</evidence>
<dbReference type="GO" id="GO:0006270">
    <property type="term" value="P:DNA replication initiation"/>
    <property type="evidence" value="ECO:0007669"/>
    <property type="project" value="InterPro"/>
</dbReference>
<proteinExistence type="inferred from homology"/>
<name>A0A7Y3T054_9CLOT</name>
<reference evidence="3 4" key="1">
    <citation type="submission" date="2020-05" db="EMBL/GenBank/DDBJ databases">
        <title>Complete genome of Clostridium estertheticum subspecies estertheticum, isolated from Vacuum packed lamb meat from New Zealand imported to Switzerland.</title>
        <authorList>
            <person name="Wambui J."/>
            <person name="Stevens M.J.A."/>
            <person name="Stephan R."/>
        </authorList>
    </citation>
    <scope>NUCLEOTIDE SEQUENCE [LARGE SCALE GENOMIC DNA]</scope>
    <source>
        <strain evidence="3 4">CEST001</strain>
    </source>
</reference>
<gene>
    <name evidence="3" type="ORF">HLQ16_22120</name>
</gene>
<dbReference type="AlphaFoldDB" id="A0A7Y3T054"/>
<evidence type="ECO:0000313" key="4">
    <source>
        <dbReference type="Proteomes" id="UP000531659"/>
    </source>
</evidence>
<dbReference type="Pfam" id="PF01051">
    <property type="entry name" value="Rep3_N"/>
    <property type="match status" value="1"/>
</dbReference>
<dbReference type="InterPro" id="IPR036390">
    <property type="entry name" value="WH_DNA-bd_sf"/>
</dbReference>
<dbReference type="EMBL" id="JABEYB010000027">
    <property type="protein sequence ID" value="NNU78591.1"/>
    <property type="molecule type" value="Genomic_DNA"/>
</dbReference>
<comment type="similarity">
    <text evidence="1">Belongs to the initiator RepB protein family.</text>
</comment>
<accession>A0A7Y3T054</accession>
<dbReference type="Proteomes" id="UP000531659">
    <property type="component" value="Unassembled WGS sequence"/>
</dbReference>
<dbReference type="SUPFAM" id="SSF46785">
    <property type="entry name" value="Winged helix' DNA-binding domain"/>
    <property type="match status" value="2"/>
</dbReference>
<sequence>MEKMENMKSALVVQSNKLIEASYRLRIGQQKFLRLMASRIKKDDADLKSYEFKVADIMELFNTKNKSNYSEIPRQIKELMGNVLTFKEGKRTTYVPFLALAENDEGSGILSVQFHPVLKSMYICLNKENPFTIYELSNTLKLRSIYSLRFYELLKQYQKIGSREMKIEDIRKLFELTATEYIRYNDFKRKVIFQAQKELKEKTDICFEFEEIKTVRKVTSLKFYIKTNKANIKAIDEVCSTSESKYTIEEEQCSKRLINEIKAIFKENITGVEAKSILDAANGDVNTVKEKYEIAKVTSGITTIVGWVIDAIKKDYQIPKGKIKVGGFNDYEQRAYDFDNLEKKLLGWDNKSIE</sequence>
<evidence type="ECO:0000259" key="2">
    <source>
        <dbReference type="Pfam" id="PF01051"/>
    </source>
</evidence>
<dbReference type="RefSeq" id="WP_171299137.1">
    <property type="nucleotide sequence ID" value="NZ_CP087101.1"/>
</dbReference>
<dbReference type="InterPro" id="IPR036388">
    <property type="entry name" value="WH-like_DNA-bd_sf"/>
</dbReference>
<organism evidence="3 4">
    <name type="scientific">Clostridium estertheticum</name>
    <dbReference type="NCBI Taxonomy" id="238834"/>
    <lineage>
        <taxon>Bacteria</taxon>
        <taxon>Bacillati</taxon>
        <taxon>Bacillota</taxon>
        <taxon>Clostridia</taxon>
        <taxon>Eubacteriales</taxon>
        <taxon>Clostridiaceae</taxon>
        <taxon>Clostridium</taxon>
    </lineage>
</organism>
<evidence type="ECO:0000256" key="1">
    <source>
        <dbReference type="ARBA" id="ARBA00038283"/>
    </source>
</evidence>
<dbReference type="Gene3D" id="1.10.10.10">
    <property type="entry name" value="Winged helix-like DNA-binding domain superfamily/Winged helix DNA-binding domain"/>
    <property type="match status" value="2"/>
</dbReference>
<protein>
    <submittedName>
        <fullName evidence="3">Replication initiation protein</fullName>
    </submittedName>
</protein>